<comment type="caution">
    <text evidence="3">The sequence shown here is derived from an EMBL/GenBank/DDBJ whole genome shotgun (WGS) entry which is preliminary data.</text>
</comment>
<dbReference type="InterPro" id="IPR050553">
    <property type="entry name" value="Thioredoxin_ResA/DsbE_sf"/>
</dbReference>
<protein>
    <submittedName>
        <fullName evidence="3">TlpA family protein disulfide reductase</fullName>
    </submittedName>
</protein>
<sequence length="165" mass="18090">MSSKTLMVTKLSSLRYALVLLVGLLAASSARASDGLYGLSFEALSGEANVALADYKGKPFAMLVFEDECKWCLKQMRTFNTLVEQGKVKDVVAVGKGDKHSLKRWARRASPTYPLAQINRELLQALDGVKTTPITLLVDANGQVSQVVRGYLPEQEMAERLAKIN</sequence>
<dbReference type="EMBL" id="JBHUHT010000010">
    <property type="protein sequence ID" value="MFD2095818.1"/>
    <property type="molecule type" value="Genomic_DNA"/>
</dbReference>
<feature type="signal peptide" evidence="1">
    <location>
        <begin position="1"/>
        <end position="32"/>
    </location>
</feature>
<dbReference type="Pfam" id="PF00578">
    <property type="entry name" value="AhpC-TSA"/>
    <property type="match status" value="1"/>
</dbReference>
<evidence type="ECO:0000259" key="2">
    <source>
        <dbReference type="Pfam" id="PF00578"/>
    </source>
</evidence>
<reference evidence="4" key="1">
    <citation type="journal article" date="2019" name="Int. J. Syst. Evol. Microbiol.">
        <title>The Global Catalogue of Microorganisms (GCM) 10K type strain sequencing project: providing services to taxonomists for standard genome sequencing and annotation.</title>
        <authorList>
            <consortium name="The Broad Institute Genomics Platform"/>
            <consortium name="The Broad Institute Genome Sequencing Center for Infectious Disease"/>
            <person name="Wu L."/>
            <person name="Ma J."/>
        </authorList>
    </citation>
    <scope>NUCLEOTIDE SEQUENCE [LARGE SCALE GENOMIC DNA]</scope>
    <source>
        <strain evidence="4">CGMCC 1.10992</strain>
    </source>
</reference>
<dbReference type="InterPro" id="IPR036249">
    <property type="entry name" value="Thioredoxin-like_sf"/>
</dbReference>
<keyword evidence="1" id="KW-0732">Signal</keyword>
<feature type="chain" id="PRO_5045576227" evidence="1">
    <location>
        <begin position="33"/>
        <end position="165"/>
    </location>
</feature>
<keyword evidence="4" id="KW-1185">Reference proteome</keyword>
<evidence type="ECO:0000256" key="1">
    <source>
        <dbReference type="SAM" id="SignalP"/>
    </source>
</evidence>
<dbReference type="RefSeq" id="WP_345340786.1">
    <property type="nucleotide sequence ID" value="NZ_BAABLI010000016.1"/>
</dbReference>
<gene>
    <name evidence="3" type="ORF">ACFSJ3_07460</name>
</gene>
<dbReference type="SUPFAM" id="SSF52833">
    <property type="entry name" value="Thioredoxin-like"/>
    <property type="match status" value="1"/>
</dbReference>
<proteinExistence type="predicted"/>
<name>A0ABW4XNB9_9GAMM</name>
<dbReference type="Gene3D" id="3.40.30.10">
    <property type="entry name" value="Glutaredoxin"/>
    <property type="match status" value="1"/>
</dbReference>
<accession>A0ABW4XNB9</accession>
<dbReference type="CDD" id="cd02966">
    <property type="entry name" value="TlpA_like_family"/>
    <property type="match status" value="1"/>
</dbReference>
<dbReference type="PANTHER" id="PTHR42852">
    <property type="entry name" value="THIOL:DISULFIDE INTERCHANGE PROTEIN DSBE"/>
    <property type="match status" value="1"/>
</dbReference>
<organism evidence="3 4">
    <name type="scientific">Corallincola platygyrae</name>
    <dbReference type="NCBI Taxonomy" id="1193278"/>
    <lineage>
        <taxon>Bacteria</taxon>
        <taxon>Pseudomonadati</taxon>
        <taxon>Pseudomonadota</taxon>
        <taxon>Gammaproteobacteria</taxon>
        <taxon>Alteromonadales</taxon>
        <taxon>Psychromonadaceae</taxon>
        <taxon>Corallincola</taxon>
    </lineage>
</organism>
<feature type="domain" description="Alkyl hydroperoxide reductase subunit C/ Thiol specific antioxidant" evidence="2">
    <location>
        <begin position="41"/>
        <end position="146"/>
    </location>
</feature>
<dbReference type="InterPro" id="IPR000866">
    <property type="entry name" value="AhpC/TSA"/>
</dbReference>
<dbReference type="Proteomes" id="UP001597380">
    <property type="component" value="Unassembled WGS sequence"/>
</dbReference>
<evidence type="ECO:0000313" key="3">
    <source>
        <dbReference type="EMBL" id="MFD2095818.1"/>
    </source>
</evidence>
<evidence type="ECO:0000313" key="4">
    <source>
        <dbReference type="Proteomes" id="UP001597380"/>
    </source>
</evidence>